<sequence length="182" mass="20523">MSQISKCRLGWLTVFIVVMSGCQPIVLRSTLNDPDEECKIEYPDQVNQVPAVGRVSPYSATSWLQQREMICGSGKQKLLPATANKRLSERQKMVDKRLSELLLASCSMETDPAKMGIALTKVRAISGWSTDFIALFAFLEQQQQLTQNLLERQDTIRQEMQSKIDALTDIEADISQRQKNGQ</sequence>
<accession>A0A1Y0I787</accession>
<evidence type="ECO:0000313" key="2">
    <source>
        <dbReference type="Proteomes" id="UP000196027"/>
    </source>
</evidence>
<evidence type="ECO:0008006" key="3">
    <source>
        <dbReference type="Google" id="ProtNLM"/>
    </source>
</evidence>
<proteinExistence type="predicted"/>
<reference evidence="1 2" key="1">
    <citation type="submission" date="2017-05" db="EMBL/GenBank/DDBJ databases">
        <title>Genomic insights into alkan degradation activity of Oleiphilus messinensis.</title>
        <authorList>
            <person name="Kozyavkin S.A."/>
            <person name="Slesarev A.I."/>
            <person name="Golyshin P.N."/>
            <person name="Korzhenkov A."/>
            <person name="Golyshina O.N."/>
            <person name="Toshchakov S.V."/>
        </authorList>
    </citation>
    <scope>NUCLEOTIDE SEQUENCE [LARGE SCALE GENOMIC DNA]</scope>
    <source>
        <strain evidence="1 2">ME102</strain>
    </source>
</reference>
<name>A0A1Y0I787_9GAMM</name>
<evidence type="ECO:0000313" key="1">
    <source>
        <dbReference type="EMBL" id="ARU56090.1"/>
    </source>
</evidence>
<protein>
    <recommendedName>
        <fullName evidence="3">Lipoprotein</fullName>
    </recommendedName>
</protein>
<gene>
    <name evidence="1" type="ORF">OLMES_2017</name>
</gene>
<keyword evidence="2" id="KW-1185">Reference proteome</keyword>
<organism evidence="1 2">
    <name type="scientific">Oleiphilus messinensis</name>
    <dbReference type="NCBI Taxonomy" id="141451"/>
    <lineage>
        <taxon>Bacteria</taxon>
        <taxon>Pseudomonadati</taxon>
        <taxon>Pseudomonadota</taxon>
        <taxon>Gammaproteobacteria</taxon>
        <taxon>Oceanospirillales</taxon>
        <taxon>Oleiphilaceae</taxon>
        <taxon>Oleiphilus</taxon>
    </lineage>
</organism>
<dbReference type="AlphaFoldDB" id="A0A1Y0I787"/>
<dbReference type="PROSITE" id="PS51257">
    <property type="entry name" value="PROKAR_LIPOPROTEIN"/>
    <property type="match status" value="1"/>
</dbReference>
<dbReference type="Proteomes" id="UP000196027">
    <property type="component" value="Chromosome"/>
</dbReference>
<dbReference type="RefSeq" id="WP_087461119.1">
    <property type="nucleotide sequence ID" value="NZ_CP021425.1"/>
</dbReference>
<dbReference type="KEGG" id="ome:OLMES_2017"/>
<dbReference type="EMBL" id="CP021425">
    <property type="protein sequence ID" value="ARU56090.1"/>
    <property type="molecule type" value="Genomic_DNA"/>
</dbReference>